<name>A0A4C2AEW8_EUMVA</name>
<accession>A0A4C2AEW8</accession>
<organism evidence="1 2">
    <name type="scientific">Eumeta variegata</name>
    <name type="common">Bagworm moth</name>
    <name type="synonym">Eumeta japonica</name>
    <dbReference type="NCBI Taxonomy" id="151549"/>
    <lineage>
        <taxon>Eukaryota</taxon>
        <taxon>Metazoa</taxon>
        <taxon>Ecdysozoa</taxon>
        <taxon>Arthropoda</taxon>
        <taxon>Hexapoda</taxon>
        <taxon>Insecta</taxon>
        <taxon>Pterygota</taxon>
        <taxon>Neoptera</taxon>
        <taxon>Endopterygota</taxon>
        <taxon>Lepidoptera</taxon>
        <taxon>Glossata</taxon>
        <taxon>Ditrysia</taxon>
        <taxon>Tineoidea</taxon>
        <taxon>Psychidae</taxon>
        <taxon>Oiketicinae</taxon>
        <taxon>Eumeta</taxon>
    </lineage>
</organism>
<sequence length="120" mass="13194">MSVHIYFIICTNEKRNQLTLDTNNCLNIHSRVLNTTGHPYLQAPVVCRSPRGASRSCVVSPRACVPALGRQSVSLPCVINLNDYPERCICIISVDVLSAVIVFGVRRKAPPFSGVRSDVK</sequence>
<keyword evidence="2" id="KW-1185">Reference proteome</keyword>
<gene>
    <name evidence="1" type="ORF">EVAR_14902_1</name>
</gene>
<proteinExistence type="predicted"/>
<reference evidence="1 2" key="1">
    <citation type="journal article" date="2019" name="Commun. Biol.">
        <title>The bagworm genome reveals a unique fibroin gene that provides high tensile strength.</title>
        <authorList>
            <person name="Kono N."/>
            <person name="Nakamura H."/>
            <person name="Ohtoshi R."/>
            <person name="Tomita M."/>
            <person name="Numata K."/>
            <person name="Arakawa K."/>
        </authorList>
    </citation>
    <scope>NUCLEOTIDE SEQUENCE [LARGE SCALE GENOMIC DNA]</scope>
</reference>
<comment type="caution">
    <text evidence="1">The sequence shown here is derived from an EMBL/GenBank/DDBJ whole genome shotgun (WGS) entry which is preliminary data.</text>
</comment>
<dbReference type="EMBL" id="BGZK01003170">
    <property type="protein sequence ID" value="GBP98578.1"/>
    <property type="molecule type" value="Genomic_DNA"/>
</dbReference>
<protein>
    <submittedName>
        <fullName evidence="1">Uncharacterized protein</fullName>
    </submittedName>
</protein>
<evidence type="ECO:0000313" key="2">
    <source>
        <dbReference type="Proteomes" id="UP000299102"/>
    </source>
</evidence>
<dbReference type="AlphaFoldDB" id="A0A4C2AEW8"/>
<dbReference type="Proteomes" id="UP000299102">
    <property type="component" value="Unassembled WGS sequence"/>
</dbReference>
<evidence type="ECO:0000313" key="1">
    <source>
        <dbReference type="EMBL" id="GBP98578.1"/>
    </source>
</evidence>